<evidence type="ECO:0000313" key="2">
    <source>
        <dbReference type="Proteomes" id="UP000291084"/>
    </source>
</evidence>
<organism evidence="1 2">
    <name type="scientific">Vigna angularis var. angularis</name>
    <dbReference type="NCBI Taxonomy" id="157739"/>
    <lineage>
        <taxon>Eukaryota</taxon>
        <taxon>Viridiplantae</taxon>
        <taxon>Streptophyta</taxon>
        <taxon>Embryophyta</taxon>
        <taxon>Tracheophyta</taxon>
        <taxon>Spermatophyta</taxon>
        <taxon>Magnoliopsida</taxon>
        <taxon>eudicotyledons</taxon>
        <taxon>Gunneridae</taxon>
        <taxon>Pentapetalae</taxon>
        <taxon>rosids</taxon>
        <taxon>fabids</taxon>
        <taxon>Fabales</taxon>
        <taxon>Fabaceae</taxon>
        <taxon>Papilionoideae</taxon>
        <taxon>50 kb inversion clade</taxon>
        <taxon>NPAAA clade</taxon>
        <taxon>indigoferoid/millettioid clade</taxon>
        <taxon>Phaseoleae</taxon>
        <taxon>Vigna</taxon>
    </lineage>
</organism>
<dbReference type="EMBL" id="AP015038">
    <property type="protein sequence ID" value="BAT88866.1"/>
    <property type="molecule type" value="Genomic_DNA"/>
</dbReference>
<evidence type="ECO:0000313" key="1">
    <source>
        <dbReference type="EMBL" id="BAT88866.1"/>
    </source>
</evidence>
<proteinExistence type="predicted"/>
<keyword evidence="2" id="KW-1185">Reference proteome</keyword>
<sequence>TVIFHELHFSKMDQLLHPLCSGCASANVCCQLLDEWLKLERESPHVLLLSSCCIPFQTRVNHAARCWMFFTWLDCCWKNKQ</sequence>
<dbReference type="AlphaFoldDB" id="A0A0S3S7Q8"/>
<dbReference type="Proteomes" id="UP000291084">
    <property type="component" value="Chromosome 5"/>
</dbReference>
<protein>
    <submittedName>
        <fullName evidence="1">Uncharacterized protein</fullName>
    </submittedName>
</protein>
<name>A0A0S3S7Q8_PHAAN</name>
<gene>
    <name evidence="1" type="primary">Vigan.05G250000</name>
    <name evidence="1" type="ORF">VIGAN_05250000</name>
</gene>
<feature type="non-terminal residue" evidence="1">
    <location>
        <position position="1"/>
    </location>
</feature>
<accession>A0A0S3S7Q8</accession>
<reference evidence="1 2" key="1">
    <citation type="journal article" date="2015" name="Sci. Rep.">
        <title>The power of single molecule real-time sequencing technology in the de novo assembly of a eukaryotic genome.</title>
        <authorList>
            <person name="Sakai H."/>
            <person name="Naito K."/>
            <person name="Ogiso-Tanaka E."/>
            <person name="Takahashi Y."/>
            <person name="Iseki K."/>
            <person name="Muto C."/>
            <person name="Satou K."/>
            <person name="Teruya K."/>
            <person name="Shiroma A."/>
            <person name="Shimoji M."/>
            <person name="Hirano T."/>
            <person name="Itoh T."/>
            <person name="Kaga A."/>
            <person name="Tomooka N."/>
        </authorList>
    </citation>
    <scope>NUCLEOTIDE SEQUENCE [LARGE SCALE GENOMIC DNA]</scope>
    <source>
        <strain evidence="2">cv. Shumari</strain>
    </source>
</reference>